<keyword evidence="12 21" id="KW-0418">Kinase</keyword>
<dbReference type="InterPro" id="IPR050482">
    <property type="entry name" value="Sensor_HK_TwoCompSys"/>
</dbReference>
<comment type="subcellular location">
    <subcellularLocation>
        <location evidence="3">Cytoplasm</location>
    </subcellularLocation>
</comment>
<dbReference type="Gene3D" id="3.30.565.10">
    <property type="entry name" value="Histidine kinase-like ATPase, C-terminal domain"/>
    <property type="match status" value="1"/>
</dbReference>
<evidence type="ECO:0000256" key="10">
    <source>
        <dbReference type="ARBA" id="ARBA00022723"/>
    </source>
</evidence>
<dbReference type="CDD" id="cd16917">
    <property type="entry name" value="HATPase_UhpB-NarQ-NarX-like"/>
    <property type="match status" value="1"/>
</dbReference>
<name>A0A537L568_9BACT</name>
<keyword evidence="11" id="KW-0547">Nucleotide-binding</keyword>
<evidence type="ECO:0000256" key="5">
    <source>
        <dbReference type="ARBA" id="ARBA00017322"/>
    </source>
</evidence>
<evidence type="ECO:0000256" key="2">
    <source>
        <dbReference type="ARBA" id="ARBA00001966"/>
    </source>
</evidence>
<dbReference type="Pfam" id="PF02518">
    <property type="entry name" value="HATPase_c"/>
    <property type="match status" value="1"/>
</dbReference>
<dbReference type="GO" id="GO:0051539">
    <property type="term" value="F:4 iron, 4 sulfur cluster binding"/>
    <property type="evidence" value="ECO:0007669"/>
    <property type="project" value="UniProtKB-KW"/>
</dbReference>
<evidence type="ECO:0000256" key="7">
    <source>
        <dbReference type="ARBA" id="ARBA00022490"/>
    </source>
</evidence>
<dbReference type="SMART" id="SM00387">
    <property type="entry name" value="HATPase_c"/>
    <property type="match status" value="1"/>
</dbReference>
<dbReference type="InterPro" id="IPR005467">
    <property type="entry name" value="His_kinase_dom"/>
</dbReference>
<dbReference type="PANTHER" id="PTHR24421">
    <property type="entry name" value="NITRATE/NITRITE SENSOR PROTEIN NARX-RELATED"/>
    <property type="match status" value="1"/>
</dbReference>
<dbReference type="SUPFAM" id="SSF55874">
    <property type="entry name" value="ATPase domain of HSP90 chaperone/DNA topoisomerase II/histidine kinase"/>
    <property type="match status" value="1"/>
</dbReference>
<evidence type="ECO:0000256" key="15">
    <source>
        <dbReference type="ARBA" id="ARBA00023012"/>
    </source>
</evidence>
<evidence type="ECO:0000256" key="19">
    <source>
        <dbReference type="SAM" id="Coils"/>
    </source>
</evidence>
<proteinExistence type="predicted"/>
<evidence type="ECO:0000259" key="20">
    <source>
        <dbReference type="PROSITE" id="PS50109"/>
    </source>
</evidence>
<evidence type="ECO:0000313" key="21">
    <source>
        <dbReference type="EMBL" id="TMJ03131.1"/>
    </source>
</evidence>
<dbReference type="Gene3D" id="1.20.5.1930">
    <property type="match status" value="1"/>
</dbReference>
<dbReference type="EMBL" id="VBAL01000063">
    <property type="protein sequence ID" value="TMJ03131.1"/>
    <property type="molecule type" value="Genomic_DNA"/>
</dbReference>
<evidence type="ECO:0000256" key="8">
    <source>
        <dbReference type="ARBA" id="ARBA00022553"/>
    </source>
</evidence>
<dbReference type="PROSITE" id="PS50109">
    <property type="entry name" value="HIS_KIN"/>
    <property type="match status" value="1"/>
</dbReference>
<sequence length="382" mass="42241">MPAIQTDARQVASTVPAATRRRGNSVFRELVAHLREHRTRLRMEWAQRIIEARLLTAMNRKEVAAEVASIYDNYVKALQTGTFEVLQAYAQDLSERIIPRGVQTHEVVGIVLLLRDVLARSLFAKYQADPARLDRVLNAYEPAANRIATTVAVSFVEERERIIRHQRETEEVLRRLNEALEEEAKRIALALHDEAGQMLAAVHLAVAEIAHDLPAPAADRLDKVQHLLKEVESQLRRLSHELRAPMLDTHGLMPALEFLAKGVHQRTGLRISVGGSTGGRVPPLVETAIYRSVQEALNNVARHAQATKVKVDIRRNGNTVRCVVTDDGVGFDVDAVTGRNGRRGLGLLGIRERVHVLGGQAEILSAPGRGTKLTMALPVGIS</sequence>
<evidence type="ECO:0000313" key="22">
    <source>
        <dbReference type="Proteomes" id="UP000319353"/>
    </source>
</evidence>
<accession>A0A537L568</accession>
<dbReference type="InterPro" id="IPR011712">
    <property type="entry name" value="Sig_transdc_His_kin_sub3_dim/P"/>
</dbReference>
<dbReference type="AlphaFoldDB" id="A0A537L568"/>
<evidence type="ECO:0000256" key="3">
    <source>
        <dbReference type="ARBA" id="ARBA00004496"/>
    </source>
</evidence>
<comment type="catalytic activity">
    <reaction evidence="1">
        <text>ATP + protein L-histidine = ADP + protein N-phospho-L-histidine.</text>
        <dbReference type="EC" id="2.7.13.3"/>
    </reaction>
</comment>
<keyword evidence="9" id="KW-0808">Transferase</keyword>
<comment type="function">
    <text evidence="17">Member of the two-component regulatory system NreB/NreC involved in the control of dissimilatory nitrate/nitrite reduction in response to oxygen. NreB functions as a direct oxygen sensor histidine kinase which is autophosphorylated, in the absence of oxygen, probably at the conserved histidine residue, and transfers its phosphate group probably to a conserved aspartate residue of NreC. NreB/NreC activates the expression of the nitrate (narGHJI) and nitrite (nir) reductase operons, as well as the putative nitrate transporter gene narT.</text>
</comment>
<dbReference type="Proteomes" id="UP000319353">
    <property type="component" value="Unassembled WGS sequence"/>
</dbReference>
<comment type="caution">
    <text evidence="21">The sequence shown here is derived from an EMBL/GenBank/DDBJ whole genome shotgun (WGS) entry which is preliminary data.</text>
</comment>
<evidence type="ECO:0000256" key="12">
    <source>
        <dbReference type="ARBA" id="ARBA00022777"/>
    </source>
</evidence>
<feature type="coiled-coil region" evidence="19">
    <location>
        <begin position="162"/>
        <end position="193"/>
    </location>
</feature>
<dbReference type="PANTHER" id="PTHR24421:SF10">
    <property type="entry name" value="NITRATE_NITRITE SENSOR PROTEIN NARQ"/>
    <property type="match status" value="1"/>
</dbReference>
<keyword evidence="7" id="KW-0963">Cytoplasm</keyword>
<evidence type="ECO:0000256" key="18">
    <source>
        <dbReference type="ARBA" id="ARBA00030800"/>
    </source>
</evidence>
<evidence type="ECO:0000256" key="13">
    <source>
        <dbReference type="ARBA" id="ARBA00022840"/>
    </source>
</evidence>
<dbReference type="Pfam" id="PF07730">
    <property type="entry name" value="HisKA_3"/>
    <property type="match status" value="1"/>
</dbReference>
<evidence type="ECO:0000256" key="17">
    <source>
        <dbReference type="ARBA" id="ARBA00024827"/>
    </source>
</evidence>
<organism evidence="21 22">
    <name type="scientific">Candidatus Segetimicrobium genomatis</name>
    <dbReference type="NCBI Taxonomy" id="2569760"/>
    <lineage>
        <taxon>Bacteria</taxon>
        <taxon>Bacillati</taxon>
        <taxon>Candidatus Sysuimicrobiota</taxon>
        <taxon>Candidatus Sysuimicrobiia</taxon>
        <taxon>Candidatus Sysuimicrobiales</taxon>
        <taxon>Candidatus Segetimicrobiaceae</taxon>
        <taxon>Candidatus Segetimicrobium</taxon>
    </lineage>
</organism>
<feature type="domain" description="Histidine kinase" evidence="20">
    <location>
        <begin position="190"/>
        <end position="381"/>
    </location>
</feature>
<evidence type="ECO:0000256" key="14">
    <source>
        <dbReference type="ARBA" id="ARBA00023004"/>
    </source>
</evidence>
<evidence type="ECO:0000256" key="16">
    <source>
        <dbReference type="ARBA" id="ARBA00023014"/>
    </source>
</evidence>
<gene>
    <name evidence="21" type="ORF">E6H01_05640</name>
</gene>
<comment type="cofactor">
    <cofactor evidence="2">
        <name>[4Fe-4S] cluster</name>
        <dbReference type="ChEBI" id="CHEBI:49883"/>
    </cofactor>
</comment>
<dbReference type="GO" id="GO:0000155">
    <property type="term" value="F:phosphorelay sensor kinase activity"/>
    <property type="evidence" value="ECO:0007669"/>
    <property type="project" value="InterPro"/>
</dbReference>
<keyword evidence="8" id="KW-0597">Phosphoprotein</keyword>
<evidence type="ECO:0000256" key="4">
    <source>
        <dbReference type="ARBA" id="ARBA00012438"/>
    </source>
</evidence>
<dbReference type="InterPro" id="IPR036890">
    <property type="entry name" value="HATPase_C_sf"/>
</dbReference>
<evidence type="ECO:0000256" key="1">
    <source>
        <dbReference type="ARBA" id="ARBA00000085"/>
    </source>
</evidence>
<dbReference type="EC" id="2.7.13.3" evidence="4"/>
<dbReference type="GO" id="GO:0046872">
    <property type="term" value="F:metal ion binding"/>
    <property type="evidence" value="ECO:0007669"/>
    <property type="project" value="UniProtKB-KW"/>
</dbReference>
<evidence type="ECO:0000256" key="11">
    <source>
        <dbReference type="ARBA" id="ARBA00022741"/>
    </source>
</evidence>
<dbReference type="InterPro" id="IPR004358">
    <property type="entry name" value="Sig_transdc_His_kin-like_C"/>
</dbReference>
<evidence type="ECO:0000256" key="9">
    <source>
        <dbReference type="ARBA" id="ARBA00022679"/>
    </source>
</evidence>
<keyword evidence="14" id="KW-0408">Iron</keyword>
<protein>
    <recommendedName>
        <fullName evidence="5">Oxygen sensor histidine kinase NreB</fullName>
        <ecNumber evidence="4">2.7.13.3</ecNumber>
    </recommendedName>
    <alternativeName>
        <fullName evidence="18">Nitrogen regulation protein B</fullName>
    </alternativeName>
</protein>
<keyword evidence="19" id="KW-0175">Coiled coil</keyword>
<evidence type="ECO:0000256" key="6">
    <source>
        <dbReference type="ARBA" id="ARBA00022485"/>
    </source>
</evidence>
<keyword evidence="16" id="KW-0411">Iron-sulfur</keyword>
<keyword evidence="13" id="KW-0067">ATP-binding</keyword>
<keyword evidence="15" id="KW-0902">Two-component regulatory system</keyword>
<dbReference type="GO" id="GO:0005737">
    <property type="term" value="C:cytoplasm"/>
    <property type="evidence" value="ECO:0007669"/>
    <property type="project" value="UniProtKB-SubCell"/>
</dbReference>
<reference evidence="21 22" key="1">
    <citation type="journal article" date="2019" name="Nat. Microbiol.">
        <title>Mediterranean grassland soil C-N compound turnover is dependent on rainfall and depth, and is mediated by genomically divergent microorganisms.</title>
        <authorList>
            <person name="Diamond S."/>
            <person name="Andeer P.F."/>
            <person name="Li Z."/>
            <person name="Crits-Christoph A."/>
            <person name="Burstein D."/>
            <person name="Anantharaman K."/>
            <person name="Lane K.R."/>
            <person name="Thomas B.C."/>
            <person name="Pan C."/>
            <person name="Northen T.R."/>
            <person name="Banfield J.F."/>
        </authorList>
    </citation>
    <scope>NUCLEOTIDE SEQUENCE [LARGE SCALE GENOMIC DNA]</scope>
    <source>
        <strain evidence="21">NP_4</strain>
    </source>
</reference>
<dbReference type="PRINTS" id="PR00344">
    <property type="entry name" value="BCTRLSENSOR"/>
</dbReference>
<dbReference type="GO" id="GO:0046983">
    <property type="term" value="F:protein dimerization activity"/>
    <property type="evidence" value="ECO:0007669"/>
    <property type="project" value="InterPro"/>
</dbReference>
<dbReference type="GO" id="GO:0016020">
    <property type="term" value="C:membrane"/>
    <property type="evidence" value="ECO:0007669"/>
    <property type="project" value="InterPro"/>
</dbReference>
<keyword evidence="6" id="KW-0004">4Fe-4S</keyword>
<dbReference type="GO" id="GO:0005524">
    <property type="term" value="F:ATP binding"/>
    <property type="evidence" value="ECO:0007669"/>
    <property type="project" value="UniProtKB-KW"/>
</dbReference>
<keyword evidence="10" id="KW-0479">Metal-binding</keyword>
<dbReference type="InterPro" id="IPR003594">
    <property type="entry name" value="HATPase_dom"/>
</dbReference>